<protein>
    <submittedName>
        <fullName evidence="1">Uncharacterized protein</fullName>
    </submittedName>
</protein>
<keyword evidence="2" id="KW-1185">Reference proteome</keyword>
<proteinExistence type="predicted"/>
<gene>
    <name evidence="1" type="ORF">QFC20_006010</name>
</gene>
<accession>A0ACC2VGR5</accession>
<sequence>MPITRRPQRRAALQAAQHLAYAALHGPSLAPNEDGQHLANYAAVVQEGNQWFRSDKEEGKGSAVEEWRERRVKRRLVDLERTNAHDLPSTAFPLANRPSGDDITTSHPRRKLTSASPAPTGTSRPAGYVPQSILRQRQRADKRRKGMTASVKTLVQYRKTLREYLNELPPTTPYNIQHAPFPTHPPHKTCSSCAHPDGRLGLVMVVAELGCRVWWGLRCDERWMKGSETVIDETGHPTTSTTQERTTSDERYRHRFSTNEILSTCPLSLR</sequence>
<name>A0ACC2VGR5_9TREE</name>
<comment type="caution">
    <text evidence="1">The sequence shown here is derived from an EMBL/GenBank/DDBJ whole genome shotgun (WGS) entry which is preliminary data.</text>
</comment>
<reference evidence="1" key="1">
    <citation type="submission" date="2023-04" db="EMBL/GenBank/DDBJ databases">
        <title>Draft Genome sequencing of Naganishia species isolated from polar environments using Oxford Nanopore Technology.</title>
        <authorList>
            <person name="Leo P."/>
            <person name="Venkateswaran K."/>
        </authorList>
    </citation>
    <scope>NUCLEOTIDE SEQUENCE</scope>
    <source>
        <strain evidence="1">MNA-CCFEE 5262</strain>
    </source>
</reference>
<evidence type="ECO:0000313" key="1">
    <source>
        <dbReference type="EMBL" id="KAJ9098300.1"/>
    </source>
</evidence>
<organism evidence="1 2">
    <name type="scientific">Naganishia adeliensis</name>
    <dbReference type="NCBI Taxonomy" id="92952"/>
    <lineage>
        <taxon>Eukaryota</taxon>
        <taxon>Fungi</taxon>
        <taxon>Dikarya</taxon>
        <taxon>Basidiomycota</taxon>
        <taxon>Agaricomycotina</taxon>
        <taxon>Tremellomycetes</taxon>
        <taxon>Filobasidiales</taxon>
        <taxon>Filobasidiaceae</taxon>
        <taxon>Naganishia</taxon>
    </lineage>
</organism>
<dbReference type="Proteomes" id="UP001230649">
    <property type="component" value="Unassembled WGS sequence"/>
</dbReference>
<dbReference type="EMBL" id="JASBWS010000095">
    <property type="protein sequence ID" value="KAJ9098300.1"/>
    <property type="molecule type" value="Genomic_DNA"/>
</dbReference>
<evidence type="ECO:0000313" key="2">
    <source>
        <dbReference type="Proteomes" id="UP001230649"/>
    </source>
</evidence>